<evidence type="ECO:0000256" key="4">
    <source>
        <dbReference type="ARBA" id="ARBA00022692"/>
    </source>
</evidence>
<comment type="similarity">
    <text evidence="7">Belongs to the binding-protein-dependent transport system permease family.</text>
</comment>
<dbReference type="PANTHER" id="PTHR32243:SF18">
    <property type="entry name" value="INNER MEMBRANE ABC TRANSPORTER PERMEASE PROTEIN YCJP"/>
    <property type="match status" value="1"/>
</dbReference>
<feature type="transmembrane region" description="Helical" evidence="7">
    <location>
        <begin position="131"/>
        <end position="155"/>
    </location>
</feature>
<dbReference type="InterPro" id="IPR035906">
    <property type="entry name" value="MetI-like_sf"/>
</dbReference>
<dbReference type="InterPro" id="IPR000515">
    <property type="entry name" value="MetI-like"/>
</dbReference>
<dbReference type="Gene3D" id="1.10.3720.10">
    <property type="entry name" value="MetI-like"/>
    <property type="match status" value="1"/>
</dbReference>
<organism evidence="9 10">
    <name type="scientific">Actinacidiphila alni</name>
    <dbReference type="NCBI Taxonomy" id="380248"/>
    <lineage>
        <taxon>Bacteria</taxon>
        <taxon>Bacillati</taxon>
        <taxon>Actinomycetota</taxon>
        <taxon>Actinomycetes</taxon>
        <taxon>Kitasatosporales</taxon>
        <taxon>Streptomycetaceae</taxon>
        <taxon>Actinacidiphila</taxon>
    </lineage>
</organism>
<reference evidence="9 10" key="1">
    <citation type="submission" date="2016-10" db="EMBL/GenBank/DDBJ databases">
        <authorList>
            <person name="de Groot N.N."/>
        </authorList>
    </citation>
    <scope>NUCLEOTIDE SEQUENCE [LARGE SCALE GENOMIC DNA]</scope>
    <source>
        <strain evidence="9 10">CGMCC 4.3510</strain>
    </source>
</reference>
<dbReference type="Proteomes" id="UP000199323">
    <property type="component" value="Unassembled WGS sequence"/>
</dbReference>
<evidence type="ECO:0000256" key="7">
    <source>
        <dbReference type="RuleBase" id="RU363032"/>
    </source>
</evidence>
<dbReference type="PROSITE" id="PS50928">
    <property type="entry name" value="ABC_TM1"/>
    <property type="match status" value="1"/>
</dbReference>
<evidence type="ECO:0000256" key="3">
    <source>
        <dbReference type="ARBA" id="ARBA00022475"/>
    </source>
</evidence>
<dbReference type="InterPro" id="IPR050901">
    <property type="entry name" value="BP-dep_ABC_trans_perm"/>
</dbReference>
<feature type="transmembrane region" description="Helical" evidence="7">
    <location>
        <begin position="266"/>
        <end position="287"/>
    </location>
</feature>
<evidence type="ECO:0000256" key="2">
    <source>
        <dbReference type="ARBA" id="ARBA00022448"/>
    </source>
</evidence>
<feature type="transmembrane region" description="Helical" evidence="7">
    <location>
        <begin position="100"/>
        <end position="124"/>
    </location>
</feature>
<evidence type="ECO:0000313" key="10">
    <source>
        <dbReference type="Proteomes" id="UP000199323"/>
    </source>
</evidence>
<accession>A0A1I2H4I7</accession>
<gene>
    <name evidence="9" type="ORF">SAMN05216251_11078</name>
</gene>
<keyword evidence="5 7" id="KW-1133">Transmembrane helix</keyword>
<dbReference type="EMBL" id="FONG01000010">
    <property type="protein sequence ID" value="SFF24602.1"/>
    <property type="molecule type" value="Genomic_DNA"/>
</dbReference>
<feature type="domain" description="ABC transmembrane type-1" evidence="8">
    <location>
        <begin position="96"/>
        <end position="287"/>
    </location>
</feature>
<evidence type="ECO:0000313" key="9">
    <source>
        <dbReference type="EMBL" id="SFF24602.1"/>
    </source>
</evidence>
<dbReference type="GO" id="GO:0005886">
    <property type="term" value="C:plasma membrane"/>
    <property type="evidence" value="ECO:0007669"/>
    <property type="project" value="UniProtKB-SubCell"/>
</dbReference>
<dbReference type="RefSeq" id="WP_245796133.1">
    <property type="nucleotide sequence ID" value="NZ_FONG01000010.1"/>
</dbReference>
<evidence type="ECO:0000259" key="8">
    <source>
        <dbReference type="PROSITE" id="PS50928"/>
    </source>
</evidence>
<proteinExistence type="inferred from homology"/>
<dbReference type="AlphaFoldDB" id="A0A1I2H4I7"/>
<keyword evidence="3" id="KW-1003">Cell membrane</keyword>
<dbReference type="SUPFAM" id="SSF161098">
    <property type="entry name" value="MetI-like"/>
    <property type="match status" value="1"/>
</dbReference>
<evidence type="ECO:0000256" key="1">
    <source>
        <dbReference type="ARBA" id="ARBA00004651"/>
    </source>
</evidence>
<dbReference type="GO" id="GO:0055085">
    <property type="term" value="P:transmembrane transport"/>
    <property type="evidence" value="ECO:0007669"/>
    <property type="project" value="InterPro"/>
</dbReference>
<protein>
    <submittedName>
        <fullName evidence="9">Carbohydrate ABC transporter membrane protein 2, CUT1 family</fullName>
    </submittedName>
</protein>
<evidence type="ECO:0000256" key="5">
    <source>
        <dbReference type="ARBA" id="ARBA00022989"/>
    </source>
</evidence>
<feature type="transmembrane region" description="Helical" evidence="7">
    <location>
        <begin position="167"/>
        <end position="191"/>
    </location>
</feature>
<keyword evidence="2 7" id="KW-0813">Transport</keyword>
<feature type="transmembrane region" description="Helical" evidence="7">
    <location>
        <begin position="32"/>
        <end position="56"/>
    </location>
</feature>
<evidence type="ECO:0000256" key="6">
    <source>
        <dbReference type="ARBA" id="ARBA00023136"/>
    </source>
</evidence>
<name>A0A1I2H4I7_9ACTN</name>
<dbReference type="Pfam" id="PF00528">
    <property type="entry name" value="BPD_transp_1"/>
    <property type="match status" value="1"/>
</dbReference>
<feature type="transmembrane region" description="Helical" evidence="7">
    <location>
        <begin position="212"/>
        <end position="233"/>
    </location>
</feature>
<comment type="subcellular location">
    <subcellularLocation>
        <location evidence="1 7">Cell membrane</location>
        <topology evidence="1 7">Multi-pass membrane protein</topology>
    </subcellularLocation>
</comment>
<dbReference type="CDD" id="cd06261">
    <property type="entry name" value="TM_PBP2"/>
    <property type="match status" value="1"/>
</dbReference>
<sequence>MSTGALKSVGSAAARPAASAVRTSRAGRMRAAATSVWTALGIVVIAVWIFPVYWMATTAFKSGPAMAADPPQLWPHSPTLVHFRKVVDDPLFWDAVTNSALVTAITVPAAVLVAFGSALAIARFRFRGRGLYVTAVMLVQMVPHVALVVPVFLTLSDVGLSDSVPGLVVTYLAFILPFAVWTLRGFIAAVPKDLEEAAMTDGCTRMGAFRHIILPLTLPGLIATSVYSMILAWNEYLFAYFIIASPHKYTVPLWLTHFVTSEGTDYGALMAGSVIVSVPVVVFFMLVQRHLAAGLTAGAVKG</sequence>
<keyword evidence="10" id="KW-1185">Reference proteome</keyword>
<keyword evidence="6 7" id="KW-0472">Membrane</keyword>
<dbReference type="PANTHER" id="PTHR32243">
    <property type="entry name" value="MALTOSE TRANSPORT SYSTEM PERMEASE-RELATED"/>
    <property type="match status" value="1"/>
</dbReference>
<keyword evidence="4 7" id="KW-0812">Transmembrane</keyword>
<dbReference type="STRING" id="380248.SAMN05216251_11078"/>